<dbReference type="InterPro" id="IPR040079">
    <property type="entry name" value="Glutathione_S-Trfase"/>
</dbReference>
<dbReference type="RefSeq" id="WP_017529131.1">
    <property type="nucleotide sequence ID" value="NZ_SPVI01000006.1"/>
</dbReference>
<proteinExistence type="inferred from homology"/>
<dbReference type="AlphaFoldDB" id="A0A4Y9TJ16"/>
<dbReference type="EMBL" id="SPVI01000006">
    <property type="protein sequence ID" value="TFW43022.1"/>
    <property type="molecule type" value="Genomic_DNA"/>
</dbReference>
<dbReference type="PANTHER" id="PTHR44051">
    <property type="entry name" value="GLUTATHIONE S-TRANSFERASE-RELATED"/>
    <property type="match status" value="1"/>
</dbReference>
<evidence type="ECO:0000256" key="2">
    <source>
        <dbReference type="ARBA" id="ARBA00022679"/>
    </source>
</evidence>
<dbReference type="SUPFAM" id="SSF52833">
    <property type="entry name" value="Thioredoxin-like"/>
    <property type="match status" value="1"/>
</dbReference>
<dbReference type="Gene3D" id="3.40.30.10">
    <property type="entry name" value="Glutaredoxin"/>
    <property type="match status" value="1"/>
</dbReference>
<evidence type="ECO:0000256" key="1">
    <source>
        <dbReference type="ARBA" id="ARBA00007409"/>
    </source>
</evidence>
<dbReference type="PANTHER" id="PTHR44051:SF19">
    <property type="entry name" value="DISULFIDE-BOND OXIDOREDUCTASE YFCG"/>
    <property type="match status" value="1"/>
</dbReference>
<dbReference type="SFLD" id="SFLDG01150">
    <property type="entry name" value="Main.1:_Beta-like"/>
    <property type="match status" value="1"/>
</dbReference>
<reference evidence="5 6" key="1">
    <citation type="submission" date="2019-03" db="EMBL/GenBank/DDBJ databases">
        <title>Biocontrol and xenobiotic degradation properties of endophytic Pseudomonas fluorescens strain BRZ63.</title>
        <authorList>
            <person name="Chlebek D.A."/>
            <person name="Pinski A."/>
            <person name="Zur J.P."/>
            <person name="Michalska J."/>
            <person name="Hupert-Kocurek K.T."/>
        </authorList>
    </citation>
    <scope>NUCLEOTIDE SEQUENCE [LARGE SCALE GENOMIC DNA]</scope>
    <source>
        <strain evidence="5 6">BRZ63</strain>
    </source>
</reference>
<accession>A0A4Y9TJ16</accession>
<dbReference type="PROSITE" id="PS50405">
    <property type="entry name" value="GST_CTER"/>
    <property type="match status" value="1"/>
</dbReference>
<dbReference type="SUPFAM" id="SSF47616">
    <property type="entry name" value="GST C-terminal domain-like"/>
    <property type="match status" value="1"/>
</dbReference>
<dbReference type="Gene3D" id="1.20.1050.10">
    <property type="match status" value="1"/>
</dbReference>
<feature type="domain" description="GST N-terminal" evidence="3">
    <location>
        <begin position="3"/>
        <end position="85"/>
    </location>
</feature>
<dbReference type="Pfam" id="PF13410">
    <property type="entry name" value="GST_C_2"/>
    <property type="match status" value="1"/>
</dbReference>
<protein>
    <submittedName>
        <fullName evidence="5">Glutathione S-transferase</fullName>
    </submittedName>
</protein>
<organism evidence="5 6">
    <name type="scientific">Pseudomonas fluorescens</name>
    <dbReference type="NCBI Taxonomy" id="294"/>
    <lineage>
        <taxon>Bacteria</taxon>
        <taxon>Pseudomonadati</taxon>
        <taxon>Pseudomonadota</taxon>
        <taxon>Gammaproteobacteria</taxon>
        <taxon>Pseudomonadales</taxon>
        <taxon>Pseudomonadaceae</taxon>
        <taxon>Pseudomonas</taxon>
    </lineage>
</organism>
<dbReference type="CDD" id="cd03047">
    <property type="entry name" value="GST_N_2"/>
    <property type="match status" value="1"/>
</dbReference>
<dbReference type="InterPro" id="IPR036282">
    <property type="entry name" value="Glutathione-S-Trfase_C_sf"/>
</dbReference>
<dbReference type="InterPro" id="IPR036249">
    <property type="entry name" value="Thioredoxin-like_sf"/>
</dbReference>
<dbReference type="CDD" id="cd03180">
    <property type="entry name" value="GST_C_2"/>
    <property type="match status" value="1"/>
</dbReference>
<dbReference type="SFLD" id="SFLDS00019">
    <property type="entry name" value="Glutathione_Transferase_(cytos"/>
    <property type="match status" value="1"/>
</dbReference>
<dbReference type="FunFam" id="3.40.30.10:FF:000039">
    <property type="entry name" value="Glutathione S-transferase domain"/>
    <property type="match status" value="1"/>
</dbReference>
<dbReference type="InterPro" id="IPR004045">
    <property type="entry name" value="Glutathione_S-Trfase_N"/>
</dbReference>
<evidence type="ECO:0000259" key="4">
    <source>
        <dbReference type="PROSITE" id="PS50405"/>
    </source>
</evidence>
<dbReference type="GO" id="GO:0016740">
    <property type="term" value="F:transferase activity"/>
    <property type="evidence" value="ECO:0007669"/>
    <property type="project" value="UniProtKB-KW"/>
</dbReference>
<comment type="caution">
    <text evidence="5">The sequence shown here is derived from an EMBL/GenBank/DDBJ whole genome shotgun (WGS) entry which is preliminary data.</text>
</comment>
<keyword evidence="2 5" id="KW-0808">Transferase</keyword>
<gene>
    <name evidence="5" type="ORF">E4T65_11695</name>
</gene>
<dbReference type="Proteomes" id="UP000297322">
    <property type="component" value="Unassembled WGS sequence"/>
</dbReference>
<dbReference type="PROSITE" id="PS50404">
    <property type="entry name" value="GST_NTER"/>
    <property type="match status" value="1"/>
</dbReference>
<dbReference type="InterPro" id="IPR010987">
    <property type="entry name" value="Glutathione-S-Trfase_C-like"/>
</dbReference>
<sequence length="211" mass="24278">MGHSLKILGRTSSINVRKVLWTCHELGIDYAHEDNWGIGFKPTQSAEFLALNPNAQIPVLIDDHGVLWESNTICRYLVSLYQRHDLLPAEPAPRARVEQWMDWQATELNPSWGYAFHALVRQHPDYQDPERIKAGVKAWNDKMGLLEQQLAKTKAYVAGEEFTLADILIGLSVHRWRMTLPEHPPYPAIAAYYERLRQHQGFKNFALDGHN</sequence>
<feature type="domain" description="GST C-terminal" evidence="4">
    <location>
        <begin position="90"/>
        <end position="211"/>
    </location>
</feature>
<evidence type="ECO:0000313" key="6">
    <source>
        <dbReference type="Proteomes" id="UP000297322"/>
    </source>
</evidence>
<dbReference type="SFLD" id="SFLDG00358">
    <property type="entry name" value="Main_(cytGST)"/>
    <property type="match status" value="1"/>
</dbReference>
<comment type="similarity">
    <text evidence="1">Belongs to the GST superfamily.</text>
</comment>
<evidence type="ECO:0000313" key="5">
    <source>
        <dbReference type="EMBL" id="TFW43022.1"/>
    </source>
</evidence>
<dbReference type="Pfam" id="PF02798">
    <property type="entry name" value="GST_N"/>
    <property type="match status" value="1"/>
</dbReference>
<evidence type="ECO:0000259" key="3">
    <source>
        <dbReference type="PROSITE" id="PS50404"/>
    </source>
</evidence>
<name>A0A4Y9TJ16_PSEFL</name>